<evidence type="ECO:0000313" key="2">
    <source>
        <dbReference type="EMBL" id="MFC0863608.1"/>
    </source>
</evidence>
<name>A0ABV6U582_9ACTN</name>
<dbReference type="Proteomes" id="UP001589870">
    <property type="component" value="Unassembled WGS sequence"/>
</dbReference>
<keyword evidence="3" id="KW-1185">Reference proteome</keyword>
<dbReference type="EMBL" id="JBHMQT010000033">
    <property type="protein sequence ID" value="MFC0863608.1"/>
    <property type="molecule type" value="Genomic_DNA"/>
</dbReference>
<proteinExistence type="predicted"/>
<accession>A0ABV6U582</accession>
<sequence length="43" mass="4497">MANTSAVDRSAPTGRQVTAPSTDLTADRAIPAVGHLNHRARGR</sequence>
<feature type="region of interest" description="Disordered" evidence="1">
    <location>
        <begin position="1"/>
        <end position="43"/>
    </location>
</feature>
<reference evidence="2 3" key="1">
    <citation type="submission" date="2024-09" db="EMBL/GenBank/DDBJ databases">
        <authorList>
            <person name="Sun Q."/>
            <person name="Mori K."/>
        </authorList>
    </citation>
    <scope>NUCLEOTIDE SEQUENCE [LARGE SCALE GENOMIC DNA]</scope>
    <source>
        <strain evidence="2 3">TBRC 1851</strain>
    </source>
</reference>
<comment type="caution">
    <text evidence="2">The sequence shown here is derived from an EMBL/GenBank/DDBJ whole genome shotgun (WGS) entry which is preliminary data.</text>
</comment>
<evidence type="ECO:0000313" key="3">
    <source>
        <dbReference type="Proteomes" id="UP001589870"/>
    </source>
</evidence>
<organism evidence="2 3">
    <name type="scientific">Sphaerimonospora cavernae</name>
    <dbReference type="NCBI Taxonomy" id="1740611"/>
    <lineage>
        <taxon>Bacteria</taxon>
        <taxon>Bacillati</taxon>
        <taxon>Actinomycetota</taxon>
        <taxon>Actinomycetes</taxon>
        <taxon>Streptosporangiales</taxon>
        <taxon>Streptosporangiaceae</taxon>
        <taxon>Sphaerimonospora</taxon>
    </lineage>
</organism>
<dbReference type="RefSeq" id="WP_394301753.1">
    <property type="nucleotide sequence ID" value="NZ_JBHMQT010000033.1"/>
</dbReference>
<gene>
    <name evidence="2" type="ORF">ACFHYQ_15000</name>
</gene>
<evidence type="ECO:0000256" key="1">
    <source>
        <dbReference type="SAM" id="MobiDB-lite"/>
    </source>
</evidence>
<protein>
    <submittedName>
        <fullName evidence="2">Uncharacterized protein</fullName>
    </submittedName>
</protein>
<feature type="compositionally biased region" description="Polar residues" evidence="1">
    <location>
        <begin position="1"/>
        <end position="24"/>
    </location>
</feature>